<dbReference type="InterPro" id="IPR005863">
    <property type="entry name" value="UDP-N-AcMur_synth"/>
</dbReference>
<dbReference type="Pfam" id="PF01225">
    <property type="entry name" value="Mur_ligase"/>
    <property type="match status" value="1"/>
</dbReference>
<comment type="pathway">
    <text evidence="10 11">Cell wall biogenesis; peptidoglycan biosynthesis.</text>
</comment>
<dbReference type="InterPro" id="IPR051046">
    <property type="entry name" value="MurCDEF_CellWall_CoF430Synth"/>
</dbReference>
<organism evidence="15 16">
    <name type="scientific">Agaribacillus aureus</name>
    <dbReference type="NCBI Taxonomy" id="3051825"/>
    <lineage>
        <taxon>Bacteria</taxon>
        <taxon>Pseudomonadati</taxon>
        <taxon>Bacteroidota</taxon>
        <taxon>Cytophagia</taxon>
        <taxon>Cytophagales</taxon>
        <taxon>Splendidivirgaceae</taxon>
        <taxon>Agaribacillus</taxon>
    </lineage>
</organism>
<dbReference type="HAMAP" id="MF_02019">
    <property type="entry name" value="MurF"/>
    <property type="match status" value="1"/>
</dbReference>
<dbReference type="InterPro" id="IPR013221">
    <property type="entry name" value="Mur_ligase_cen"/>
</dbReference>
<keyword evidence="2 10" id="KW-0436">Ligase</keyword>
<evidence type="ECO:0000313" key="15">
    <source>
        <dbReference type="EMBL" id="MDN5216097.1"/>
    </source>
</evidence>
<dbReference type="RefSeq" id="WP_346761430.1">
    <property type="nucleotide sequence ID" value="NZ_JAUJEB010000007.1"/>
</dbReference>
<dbReference type="PANTHER" id="PTHR43024">
    <property type="entry name" value="UDP-N-ACETYLMURAMOYL-TRIPEPTIDE--D-ALANYL-D-ALANINE LIGASE"/>
    <property type="match status" value="1"/>
</dbReference>
<comment type="catalytic activity">
    <reaction evidence="10 11">
        <text>D-alanyl-D-alanine + UDP-N-acetyl-alpha-D-muramoyl-L-alanyl-gamma-D-glutamyl-meso-2,6-diaminopimelate + ATP = UDP-N-acetyl-alpha-D-muramoyl-L-alanyl-gamma-D-glutamyl-meso-2,6-diaminopimeloyl-D-alanyl-D-alanine + ADP + phosphate + H(+)</text>
        <dbReference type="Rhea" id="RHEA:28374"/>
        <dbReference type="ChEBI" id="CHEBI:15378"/>
        <dbReference type="ChEBI" id="CHEBI:30616"/>
        <dbReference type="ChEBI" id="CHEBI:43474"/>
        <dbReference type="ChEBI" id="CHEBI:57822"/>
        <dbReference type="ChEBI" id="CHEBI:61386"/>
        <dbReference type="ChEBI" id="CHEBI:83905"/>
        <dbReference type="ChEBI" id="CHEBI:456216"/>
        <dbReference type="EC" id="6.3.2.10"/>
    </reaction>
</comment>
<dbReference type="PANTHER" id="PTHR43024:SF1">
    <property type="entry name" value="UDP-N-ACETYLMURAMOYL-TRIPEPTIDE--D-ALANYL-D-ALANINE LIGASE"/>
    <property type="match status" value="1"/>
</dbReference>
<proteinExistence type="inferred from homology"/>
<comment type="similarity">
    <text evidence="10">Belongs to the MurCDEF family. MurF subfamily.</text>
</comment>
<accession>A0ABT8LEC0</accession>
<evidence type="ECO:0000256" key="8">
    <source>
        <dbReference type="ARBA" id="ARBA00023306"/>
    </source>
</evidence>
<comment type="subcellular location">
    <subcellularLocation>
        <location evidence="10 11">Cytoplasm</location>
    </subcellularLocation>
</comment>
<dbReference type="InterPro" id="IPR035911">
    <property type="entry name" value="MurE/MurF_N"/>
</dbReference>
<evidence type="ECO:0000256" key="1">
    <source>
        <dbReference type="ARBA" id="ARBA00022490"/>
    </source>
</evidence>
<dbReference type="NCBIfam" id="TIGR01143">
    <property type="entry name" value="murF"/>
    <property type="match status" value="1"/>
</dbReference>
<dbReference type="GO" id="GO:0047480">
    <property type="term" value="F:UDP-N-acetylmuramoyl-tripeptide-D-alanyl-D-alanine ligase activity"/>
    <property type="evidence" value="ECO:0007669"/>
    <property type="project" value="UniProtKB-EC"/>
</dbReference>
<evidence type="ECO:0000256" key="9">
    <source>
        <dbReference type="ARBA" id="ARBA00023316"/>
    </source>
</evidence>
<comment type="function">
    <text evidence="10 11">Involved in cell wall formation. Catalyzes the final step in the synthesis of UDP-N-acetylmuramoyl-pentapeptide, the precursor of murein.</text>
</comment>
<keyword evidence="6 10" id="KW-0133">Cell shape</keyword>
<keyword evidence="1 10" id="KW-0963">Cytoplasm</keyword>
<feature type="domain" description="Mur ligase central" evidence="14">
    <location>
        <begin position="94"/>
        <end position="274"/>
    </location>
</feature>
<keyword evidence="4 10" id="KW-0547">Nucleotide-binding</keyword>
<protein>
    <recommendedName>
        <fullName evidence="10 11">UDP-N-acetylmuramoyl-tripeptide--D-alanyl-D-alanine ligase</fullName>
        <ecNumber evidence="10 11">6.3.2.10</ecNumber>
    </recommendedName>
    <alternativeName>
        <fullName evidence="10">D-alanyl-D-alanine-adding enzyme</fullName>
    </alternativeName>
</protein>
<keyword evidence="3 10" id="KW-0132">Cell division</keyword>
<feature type="domain" description="Mur ligase N-terminal catalytic" evidence="12">
    <location>
        <begin position="14"/>
        <end position="83"/>
    </location>
</feature>
<evidence type="ECO:0000256" key="3">
    <source>
        <dbReference type="ARBA" id="ARBA00022618"/>
    </source>
</evidence>
<dbReference type="SUPFAM" id="SSF53244">
    <property type="entry name" value="MurD-like peptide ligases, peptide-binding domain"/>
    <property type="match status" value="1"/>
</dbReference>
<dbReference type="EC" id="6.3.2.10" evidence="10 11"/>
<evidence type="ECO:0000256" key="10">
    <source>
        <dbReference type="HAMAP-Rule" id="MF_02019"/>
    </source>
</evidence>
<evidence type="ECO:0000256" key="2">
    <source>
        <dbReference type="ARBA" id="ARBA00022598"/>
    </source>
</evidence>
<dbReference type="Gene3D" id="3.40.1190.10">
    <property type="entry name" value="Mur-like, catalytic domain"/>
    <property type="match status" value="1"/>
</dbReference>
<feature type="binding site" evidence="10">
    <location>
        <begin position="96"/>
        <end position="102"/>
    </location>
    <ligand>
        <name>ATP</name>
        <dbReference type="ChEBI" id="CHEBI:30616"/>
    </ligand>
</feature>
<dbReference type="InterPro" id="IPR036615">
    <property type="entry name" value="Mur_ligase_C_dom_sf"/>
</dbReference>
<gene>
    <name evidence="10 15" type="primary">murF</name>
    <name evidence="15" type="ORF">QQ020_28750</name>
</gene>
<name>A0ABT8LEC0_9BACT</name>
<dbReference type="InterPro" id="IPR004101">
    <property type="entry name" value="Mur_ligase_C"/>
</dbReference>
<dbReference type="SUPFAM" id="SSF53623">
    <property type="entry name" value="MurD-like peptide ligases, catalytic domain"/>
    <property type="match status" value="1"/>
</dbReference>
<dbReference type="Gene3D" id="3.40.1390.10">
    <property type="entry name" value="MurE/MurF, N-terminal domain"/>
    <property type="match status" value="1"/>
</dbReference>
<keyword evidence="8 10" id="KW-0131">Cell cycle</keyword>
<evidence type="ECO:0000313" key="16">
    <source>
        <dbReference type="Proteomes" id="UP001172083"/>
    </source>
</evidence>
<feature type="domain" description="Mur ligase C-terminal" evidence="13">
    <location>
        <begin position="298"/>
        <end position="415"/>
    </location>
</feature>
<dbReference type="Pfam" id="PF02875">
    <property type="entry name" value="Mur_ligase_C"/>
    <property type="match status" value="1"/>
</dbReference>
<evidence type="ECO:0000256" key="6">
    <source>
        <dbReference type="ARBA" id="ARBA00022960"/>
    </source>
</evidence>
<evidence type="ECO:0000259" key="12">
    <source>
        <dbReference type="Pfam" id="PF01225"/>
    </source>
</evidence>
<reference evidence="15" key="1">
    <citation type="submission" date="2023-06" db="EMBL/GenBank/DDBJ databases">
        <title>Genomic of Agaribacillus aureum.</title>
        <authorList>
            <person name="Wang G."/>
        </authorList>
    </citation>
    <scope>NUCLEOTIDE SEQUENCE</scope>
    <source>
        <strain evidence="15">BMA12</strain>
    </source>
</reference>
<keyword evidence="5 10" id="KW-0067">ATP-binding</keyword>
<dbReference type="Gene3D" id="3.90.190.20">
    <property type="entry name" value="Mur ligase, C-terminal domain"/>
    <property type="match status" value="1"/>
</dbReference>
<evidence type="ECO:0000256" key="7">
    <source>
        <dbReference type="ARBA" id="ARBA00022984"/>
    </source>
</evidence>
<evidence type="ECO:0000256" key="11">
    <source>
        <dbReference type="RuleBase" id="RU004136"/>
    </source>
</evidence>
<dbReference type="SUPFAM" id="SSF63418">
    <property type="entry name" value="MurE/MurF N-terminal domain"/>
    <property type="match status" value="1"/>
</dbReference>
<dbReference type="Proteomes" id="UP001172083">
    <property type="component" value="Unassembled WGS sequence"/>
</dbReference>
<evidence type="ECO:0000259" key="13">
    <source>
        <dbReference type="Pfam" id="PF02875"/>
    </source>
</evidence>
<comment type="caution">
    <text evidence="15">The sequence shown here is derived from an EMBL/GenBank/DDBJ whole genome shotgun (WGS) entry which is preliminary data.</text>
</comment>
<keyword evidence="9 10" id="KW-0961">Cell wall biogenesis/degradation</keyword>
<dbReference type="EMBL" id="JAUJEB010000007">
    <property type="protein sequence ID" value="MDN5216097.1"/>
    <property type="molecule type" value="Genomic_DNA"/>
</dbReference>
<dbReference type="InterPro" id="IPR036565">
    <property type="entry name" value="Mur-like_cat_sf"/>
</dbReference>
<evidence type="ECO:0000256" key="4">
    <source>
        <dbReference type="ARBA" id="ARBA00022741"/>
    </source>
</evidence>
<evidence type="ECO:0000259" key="14">
    <source>
        <dbReference type="Pfam" id="PF08245"/>
    </source>
</evidence>
<keyword evidence="16" id="KW-1185">Reference proteome</keyword>
<dbReference type="Pfam" id="PF08245">
    <property type="entry name" value="Mur_ligase_M"/>
    <property type="match status" value="1"/>
</dbReference>
<dbReference type="InterPro" id="IPR000713">
    <property type="entry name" value="Mur_ligase_N"/>
</dbReference>
<evidence type="ECO:0000256" key="5">
    <source>
        <dbReference type="ARBA" id="ARBA00022840"/>
    </source>
</evidence>
<keyword evidence="7 10" id="KW-0573">Peptidoglycan synthesis</keyword>
<sequence length="428" mass="47565">MIASLYEKFLTTTGASTDTRNIKSGNIFFALKGPNFDANKFAKAALEQGAKYAVIDDPKHNLDDRYILVDDTLKALQDLAIHHRAQLQIPVIGITGSNGKTTTKELIYEVLSKKFVAFATAGNFNNHIGVPLSVLSVDVKTEIAVIEMGANKVGDIAELCEIAQPTHGLITNIGKAHIEGFGGFEGVIRGKSELYQYLIDHNGKVFINSENEILNSMAKRFERPYFYPAYSDYYHCELVTADPFLVIKSDKGNLIETNLVGKYNFENIAAALCIGKFFEVDDKKANRAISKYTPTNNRSQIIKKGNNMLILDAYNANPVSMKAAIENIAEMEASNKVVILGDMNELGEISEEEHYKVGELTKDDRFSKVIFCGEKILAAKNANPDSTYFKEKNQLIDYLHQNPFDKALILIKASRSLGLEQLAEEIKK</sequence>